<gene>
    <name evidence="1" type="ORF">C8A05DRAFT_37704</name>
</gene>
<keyword evidence="2" id="KW-1185">Reference proteome</keyword>
<dbReference type="AlphaFoldDB" id="A0AAN6MDA9"/>
<evidence type="ECO:0000313" key="2">
    <source>
        <dbReference type="Proteomes" id="UP001303889"/>
    </source>
</evidence>
<organism evidence="1 2">
    <name type="scientific">Staphylotrichum tortipilum</name>
    <dbReference type="NCBI Taxonomy" id="2831512"/>
    <lineage>
        <taxon>Eukaryota</taxon>
        <taxon>Fungi</taxon>
        <taxon>Dikarya</taxon>
        <taxon>Ascomycota</taxon>
        <taxon>Pezizomycotina</taxon>
        <taxon>Sordariomycetes</taxon>
        <taxon>Sordariomycetidae</taxon>
        <taxon>Sordariales</taxon>
        <taxon>Chaetomiaceae</taxon>
        <taxon>Staphylotrichum</taxon>
    </lineage>
</organism>
<comment type="caution">
    <text evidence="1">The sequence shown here is derived from an EMBL/GenBank/DDBJ whole genome shotgun (WGS) entry which is preliminary data.</text>
</comment>
<evidence type="ECO:0000313" key="1">
    <source>
        <dbReference type="EMBL" id="KAK3898705.1"/>
    </source>
</evidence>
<dbReference type="EMBL" id="MU855894">
    <property type="protein sequence ID" value="KAK3898705.1"/>
    <property type="molecule type" value="Genomic_DNA"/>
</dbReference>
<dbReference type="Proteomes" id="UP001303889">
    <property type="component" value="Unassembled WGS sequence"/>
</dbReference>
<sequence>MEQRGTGEARRTVHGRQRGSLGDKFLQVVRYNSAFMQTLWLASFPGLVDLPGYLSSNLGGWLNGDKLGSSIATREGRSVHEVGRHIDTISKGSGKLEALGRCLEAARVDRAVGRGGADGRAPLKKHVCVFAARPGASVGPPPSVLTFLGYRGAVANTSRRHRCRSSAREQAHPPAEHILAEPRLLVQVMTHFKRCDYHVHAIALDDYIVPIQPPASAHGPDTLGSLVTDADVTRPINDVIRYRLARLRDHFGLGDLQI</sequence>
<reference evidence="1" key="1">
    <citation type="journal article" date="2023" name="Mol. Phylogenet. Evol.">
        <title>Genome-scale phylogeny and comparative genomics of the fungal order Sordariales.</title>
        <authorList>
            <person name="Hensen N."/>
            <person name="Bonometti L."/>
            <person name="Westerberg I."/>
            <person name="Brannstrom I.O."/>
            <person name="Guillou S."/>
            <person name="Cros-Aarteil S."/>
            <person name="Calhoun S."/>
            <person name="Haridas S."/>
            <person name="Kuo A."/>
            <person name="Mondo S."/>
            <person name="Pangilinan J."/>
            <person name="Riley R."/>
            <person name="LaButti K."/>
            <person name="Andreopoulos B."/>
            <person name="Lipzen A."/>
            <person name="Chen C."/>
            <person name="Yan M."/>
            <person name="Daum C."/>
            <person name="Ng V."/>
            <person name="Clum A."/>
            <person name="Steindorff A."/>
            <person name="Ohm R.A."/>
            <person name="Martin F."/>
            <person name="Silar P."/>
            <person name="Natvig D.O."/>
            <person name="Lalanne C."/>
            <person name="Gautier V."/>
            <person name="Ament-Velasquez S.L."/>
            <person name="Kruys A."/>
            <person name="Hutchinson M.I."/>
            <person name="Powell A.J."/>
            <person name="Barry K."/>
            <person name="Miller A.N."/>
            <person name="Grigoriev I.V."/>
            <person name="Debuchy R."/>
            <person name="Gladieux P."/>
            <person name="Hiltunen Thoren M."/>
            <person name="Johannesson H."/>
        </authorList>
    </citation>
    <scope>NUCLEOTIDE SEQUENCE</scope>
    <source>
        <strain evidence="1">CBS 103.79</strain>
    </source>
</reference>
<protein>
    <submittedName>
        <fullName evidence="1">Uncharacterized protein</fullName>
    </submittedName>
</protein>
<reference evidence="1" key="2">
    <citation type="submission" date="2023-05" db="EMBL/GenBank/DDBJ databases">
        <authorList>
            <consortium name="Lawrence Berkeley National Laboratory"/>
            <person name="Steindorff A."/>
            <person name="Hensen N."/>
            <person name="Bonometti L."/>
            <person name="Westerberg I."/>
            <person name="Brannstrom I.O."/>
            <person name="Guillou S."/>
            <person name="Cros-Aarteil S."/>
            <person name="Calhoun S."/>
            <person name="Haridas S."/>
            <person name="Kuo A."/>
            <person name="Mondo S."/>
            <person name="Pangilinan J."/>
            <person name="Riley R."/>
            <person name="Labutti K."/>
            <person name="Andreopoulos B."/>
            <person name="Lipzen A."/>
            <person name="Chen C."/>
            <person name="Yanf M."/>
            <person name="Daum C."/>
            <person name="Ng V."/>
            <person name="Clum A."/>
            <person name="Ohm R."/>
            <person name="Martin F."/>
            <person name="Silar P."/>
            <person name="Natvig D."/>
            <person name="Lalanne C."/>
            <person name="Gautier V."/>
            <person name="Ament-Velasquez S.L."/>
            <person name="Kruys A."/>
            <person name="Hutchinson M.I."/>
            <person name="Powell A.J."/>
            <person name="Barry K."/>
            <person name="Miller A.N."/>
            <person name="Grigoriev I.V."/>
            <person name="Debuchy R."/>
            <person name="Gladieux P."/>
            <person name="Thoren M.H."/>
            <person name="Johannesson H."/>
        </authorList>
    </citation>
    <scope>NUCLEOTIDE SEQUENCE</scope>
    <source>
        <strain evidence="1">CBS 103.79</strain>
    </source>
</reference>
<proteinExistence type="predicted"/>
<accession>A0AAN6MDA9</accession>
<name>A0AAN6MDA9_9PEZI</name>